<evidence type="ECO:0000313" key="1">
    <source>
        <dbReference type="EMBL" id="RMZ99098.1"/>
    </source>
</evidence>
<protein>
    <submittedName>
        <fullName evidence="1">Uncharacterized protein</fullName>
    </submittedName>
</protein>
<sequence length="114" mass="12573">MSILTGRANVNEPECDLAIAMSHKNSNGSANKVFSKSSQAKREPRRITFSYNHSSNFLGTDLKIEPSLQEPTTPIDKLNTPRTVTVPTAFFPPSPTPIVENEITITGFTHIFIN</sequence>
<name>A0A3M7PJB2_BRAPC</name>
<evidence type="ECO:0000313" key="2">
    <source>
        <dbReference type="Proteomes" id="UP000276133"/>
    </source>
</evidence>
<keyword evidence="2" id="KW-1185">Reference proteome</keyword>
<comment type="caution">
    <text evidence="1">The sequence shown here is derived from an EMBL/GenBank/DDBJ whole genome shotgun (WGS) entry which is preliminary data.</text>
</comment>
<reference evidence="1 2" key="1">
    <citation type="journal article" date="2018" name="Sci. Rep.">
        <title>Genomic signatures of local adaptation to the degree of environmental predictability in rotifers.</title>
        <authorList>
            <person name="Franch-Gras L."/>
            <person name="Hahn C."/>
            <person name="Garcia-Roger E.M."/>
            <person name="Carmona M.J."/>
            <person name="Serra M."/>
            <person name="Gomez A."/>
        </authorList>
    </citation>
    <scope>NUCLEOTIDE SEQUENCE [LARGE SCALE GENOMIC DNA]</scope>
    <source>
        <strain evidence="1">HYR1</strain>
    </source>
</reference>
<gene>
    <name evidence="1" type="ORF">BpHYR1_018429</name>
</gene>
<dbReference type="Proteomes" id="UP000276133">
    <property type="component" value="Unassembled WGS sequence"/>
</dbReference>
<dbReference type="EMBL" id="REGN01010412">
    <property type="protein sequence ID" value="RMZ99098.1"/>
    <property type="molecule type" value="Genomic_DNA"/>
</dbReference>
<dbReference type="AlphaFoldDB" id="A0A3M7PJB2"/>
<accession>A0A3M7PJB2</accession>
<proteinExistence type="predicted"/>
<organism evidence="1 2">
    <name type="scientific">Brachionus plicatilis</name>
    <name type="common">Marine rotifer</name>
    <name type="synonym">Brachionus muelleri</name>
    <dbReference type="NCBI Taxonomy" id="10195"/>
    <lineage>
        <taxon>Eukaryota</taxon>
        <taxon>Metazoa</taxon>
        <taxon>Spiralia</taxon>
        <taxon>Gnathifera</taxon>
        <taxon>Rotifera</taxon>
        <taxon>Eurotatoria</taxon>
        <taxon>Monogononta</taxon>
        <taxon>Pseudotrocha</taxon>
        <taxon>Ploima</taxon>
        <taxon>Brachionidae</taxon>
        <taxon>Brachionus</taxon>
    </lineage>
</organism>